<dbReference type="Gene3D" id="3.30.565.10">
    <property type="entry name" value="Histidine kinase-like ATPase, C-terminal domain"/>
    <property type="match status" value="1"/>
</dbReference>
<evidence type="ECO:0000256" key="6">
    <source>
        <dbReference type="PROSITE-ProRule" id="PRU00169"/>
    </source>
</evidence>
<dbReference type="PANTHER" id="PTHR43047">
    <property type="entry name" value="TWO-COMPONENT HISTIDINE PROTEIN KINASE"/>
    <property type="match status" value="1"/>
</dbReference>
<proteinExistence type="predicted"/>
<feature type="coiled-coil region" evidence="7">
    <location>
        <begin position="316"/>
        <end position="343"/>
    </location>
</feature>
<dbReference type="SMART" id="SM00387">
    <property type="entry name" value="HATPase_c"/>
    <property type="match status" value="1"/>
</dbReference>
<dbReference type="SUPFAM" id="SSF52172">
    <property type="entry name" value="CheY-like"/>
    <property type="match status" value="1"/>
</dbReference>
<dbReference type="InterPro" id="IPR003661">
    <property type="entry name" value="HisK_dim/P_dom"/>
</dbReference>
<keyword evidence="3 6" id="KW-0597">Phosphoprotein</keyword>
<dbReference type="SUPFAM" id="SSF47384">
    <property type="entry name" value="Homodimeric domain of signal transducing histidine kinase"/>
    <property type="match status" value="1"/>
</dbReference>
<feature type="transmembrane region" description="Helical" evidence="8">
    <location>
        <begin position="12"/>
        <end position="33"/>
    </location>
</feature>
<reference evidence="11 12" key="1">
    <citation type="submission" date="2020-05" db="EMBL/GenBank/DDBJ databases">
        <title>Distinct polysaccharide utilization as determinants for interspecies competition between intestinal Prevotella spp.</title>
        <authorList>
            <person name="Galvez E.J.C."/>
            <person name="Iljazovic A."/>
            <person name="Strowig T."/>
        </authorList>
    </citation>
    <scope>NUCLEOTIDE SEQUENCE [LARGE SCALE GENOMIC DNA]</scope>
    <source>
        <strain evidence="11 12">PCHR</strain>
    </source>
</reference>
<name>A0ABX2AYY8_9BACT</name>
<dbReference type="SUPFAM" id="SSF47226">
    <property type="entry name" value="Histidine-containing phosphotransfer domain, HPT domain"/>
    <property type="match status" value="1"/>
</dbReference>
<organism evidence="11 12">
    <name type="scientific">Xylanibacter caecicola</name>
    <dbReference type="NCBI Taxonomy" id="2736294"/>
    <lineage>
        <taxon>Bacteria</taxon>
        <taxon>Pseudomonadati</taxon>
        <taxon>Bacteroidota</taxon>
        <taxon>Bacteroidia</taxon>
        <taxon>Bacteroidales</taxon>
        <taxon>Prevotellaceae</taxon>
        <taxon>Xylanibacter</taxon>
    </lineage>
</organism>
<keyword evidence="7" id="KW-0175">Coiled coil</keyword>
<evidence type="ECO:0000256" key="1">
    <source>
        <dbReference type="ARBA" id="ARBA00000085"/>
    </source>
</evidence>
<dbReference type="CDD" id="cd17546">
    <property type="entry name" value="REC_hyHK_CKI1_RcsC-like"/>
    <property type="match status" value="1"/>
</dbReference>
<evidence type="ECO:0000256" key="4">
    <source>
        <dbReference type="ARBA" id="ARBA00022679"/>
    </source>
</evidence>
<accession>A0ABX2AYY8</accession>
<dbReference type="EMBL" id="JABKKJ010000003">
    <property type="protein sequence ID" value="NPE24459.1"/>
    <property type="molecule type" value="Genomic_DNA"/>
</dbReference>
<sequence>MMKRFSVSVKVAVGYALVLCILCAASFFIYRYVRSAIRLSDVERYVSLRSEVTNHFMFGVLEVEHLEKMILMGNDSVMNDYERALRSAKSTADSLKLLVSDSRQKARTDSLKTLLDEKYMNTIQLLRLMDSRNIKDLYEEKLEMLRSGEDSVVIHHSTENVNREKKTTYVVEKTSRKFINRLADAFRRPKSDTTAVLTHTDVTTGDTVNRTLNVGDTVAHVLSDIQRKNDVRRTVRRNRYNEKGQELRRAGAELAGRMRLLLDNINKAEQQWLINTSVSDAARRSDVILSVSVLAALAVLLAVAFLFFILRDIRRGNRYKEHLEQARTRAENLLEQRERLLLTITHDIKSPVASISGFVEMLKAYIHGGKPAEYISSIRSSAAHLLQLVGALHDYHALENRRITVTPVTFSPFRLLSDCTDSFRPRAVAKGLALHYSYRSEPSLLFCADAFRIRQIAENLIGNAIKYTSEGSVEITAEVTDNMLKFSVADTGMGMTEDESRRVFDAFTRLPGAQGIEGVGLGLSITRELTDLLGGSVRLSSVRGSGTTFFVELPLSPPCEASSDNEPAESEAPVAGSTKELHILVIDDDAMQLRLIGDMIASVGGGQWHATLCSRIEDMFAHLRENSYDIVFTDIEMPAMNGFEIIKRIGNPSMPVVAMTAHDALALSHFEEAGFASCLFKPFTTVHLSKVITRITGAVPSAGDASVPSAVSSPFSALTAFAAGDPDAEREILCRFREDTAEHISMFRRAVENSDFSDIPALAHKLIPVFTMIQSPAVPLLRRLADVRHEPSMPSDMDGMCRLVLSELEHTAALLDDV</sequence>
<keyword evidence="4" id="KW-0808">Transferase</keyword>
<dbReference type="InterPro" id="IPR011006">
    <property type="entry name" value="CheY-like_superfamily"/>
</dbReference>
<dbReference type="InterPro" id="IPR004358">
    <property type="entry name" value="Sig_transdc_His_kin-like_C"/>
</dbReference>
<keyword evidence="12" id="KW-1185">Reference proteome</keyword>
<keyword evidence="8" id="KW-0812">Transmembrane</keyword>
<feature type="domain" description="Histidine kinase" evidence="9">
    <location>
        <begin position="343"/>
        <end position="557"/>
    </location>
</feature>
<dbReference type="RefSeq" id="WP_172343960.1">
    <property type="nucleotide sequence ID" value="NZ_CASYYZ010000005.1"/>
</dbReference>
<keyword evidence="5" id="KW-0418">Kinase</keyword>
<evidence type="ECO:0000256" key="3">
    <source>
        <dbReference type="ARBA" id="ARBA00022553"/>
    </source>
</evidence>
<dbReference type="InterPro" id="IPR036097">
    <property type="entry name" value="HisK_dim/P_sf"/>
</dbReference>
<dbReference type="InterPro" id="IPR036641">
    <property type="entry name" value="HPT_dom_sf"/>
</dbReference>
<dbReference type="PROSITE" id="PS50110">
    <property type="entry name" value="RESPONSE_REGULATORY"/>
    <property type="match status" value="1"/>
</dbReference>
<evidence type="ECO:0000256" key="8">
    <source>
        <dbReference type="SAM" id="Phobius"/>
    </source>
</evidence>
<dbReference type="SMART" id="SM00448">
    <property type="entry name" value="REC"/>
    <property type="match status" value="1"/>
</dbReference>
<dbReference type="PROSITE" id="PS50109">
    <property type="entry name" value="HIS_KIN"/>
    <property type="match status" value="1"/>
</dbReference>
<feature type="transmembrane region" description="Helical" evidence="8">
    <location>
        <begin position="287"/>
        <end position="310"/>
    </location>
</feature>
<evidence type="ECO:0000256" key="2">
    <source>
        <dbReference type="ARBA" id="ARBA00012438"/>
    </source>
</evidence>
<dbReference type="SUPFAM" id="SSF55874">
    <property type="entry name" value="ATPase domain of HSP90 chaperone/DNA topoisomerase II/histidine kinase"/>
    <property type="match status" value="1"/>
</dbReference>
<dbReference type="PANTHER" id="PTHR43047:SF72">
    <property type="entry name" value="OSMOSENSING HISTIDINE PROTEIN KINASE SLN1"/>
    <property type="match status" value="1"/>
</dbReference>
<dbReference type="Pfam" id="PF02518">
    <property type="entry name" value="HATPase_c"/>
    <property type="match status" value="1"/>
</dbReference>
<evidence type="ECO:0000313" key="11">
    <source>
        <dbReference type="EMBL" id="NPE24459.1"/>
    </source>
</evidence>
<feature type="modified residue" description="4-aspartylphosphate" evidence="6">
    <location>
        <position position="634"/>
    </location>
</feature>
<dbReference type="InterPro" id="IPR005467">
    <property type="entry name" value="His_kinase_dom"/>
</dbReference>
<dbReference type="Gene3D" id="3.40.50.2300">
    <property type="match status" value="1"/>
</dbReference>
<evidence type="ECO:0000256" key="7">
    <source>
        <dbReference type="SAM" id="Coils"/>
    </source>
</evidence>
<dbReference type="SMART" id="SM00388">
    <property type="entry name" value="HisKA"/>
    <property type="match status" value="1"/>
</dbReference>
<feature type="domain" description="Response regulatory" evidence="10">
    <location>
        <begin position="582"/>
        <end position="696"/>
    </location>
</feature>
<evidence type="ECO:0000259" key="9">
    <source>
        <dbReference type="PROSITE" id="PS50109"/>
    </source>
</evidence>
<comment type="caution">
    <text evidence="11">The sequence shown here is derived from an EMBL/GenBank/DDBJ whole genome shotgun (WGS) entry which is preliminary data.</text>
</comment>
<keyword evidence="8" id="KW-1133">Transmembrane helix</keyword>
<dbReference type="PRINTS" id="PR00344">
    <property type="entry name" value="BCTRLSENSOR"/>
</dbReference>
<evidence type="ECO:0000256" key="5">
    <source>
        <dbReference type="ARBA" id="ARBA00022777"/>
    </source>
</evidence>
<dbReference type="Proteomes" id="UP000820977">
    <property type="component" value="Unassembled WGS sequence"/>
</dbReference>
<dbReference type="Pfam" id="PF00072">
    <property type="entry name" value="Response_reg"/>
    <property type="match status" value="1"/>
</dbReference>
<dbReference type="Pfam" id="PF00512">
    <property type="entry name" value="HisKA"/>
    <property type="match status" value="1"/>
</dbReference>
<evidence type="ECO:0000259" key="10">
    <source>
        <dbReference type="PROSITE" id="PS50110"/>
    </source>
</evidence>
<evidence type="ECO:0000313" key="12">
    <source>
        <dbReference type="Proteomes" id="UP000820977"/>
    </source>
</evidence>
<keyword evidence="8" id="KW-0472">Membrane</keyword>
<dbReference type="InterPro" id="IPR001789">
    <property type="entry name" value="Sig_transdc_resp-reg_receiver"/>
</dbReference>
<dbReference type="EC" id="2.7.13.3" evidence="2"/>
<dbReference type="InterPro" id="IPR036890">
    <property type="entry name" value="HATPase_C_sf"/>
</dbReference>
<gene>
    <name evidence="11" type="ORF">HPS54_02800</name>
</gene>
<dbReference type="CDD" id="cd00082">
    <property type="entry name" value="HisKA"/>
    <property type="match status" value="1"/>
</dbReference>
<dbReference type="InterPro" id="IPR003594">
    <property type="entry name" value="HATPase_dom"/>
</dbReference>
<comment type="catalytic activity">
    <reaction evidence="1">
        <text>ATP + protein L-histidine = ADP + protein N-phospho-L-histidine.</text>
        <dbReference type="EC" id="2.7.13.3"/>
    </reaction>
</comment>
<protein>
    <recommendedName>
        <fullName evidence="2">histidine kinase</fullName>
        <ecNumber evidence="2">2.7.13.3</ecNumber>
    </recommendedName>
</protein>
<dbReference type="Gene3D" id="1.10.287.130">
    <property type="match status" value="1"/>
</dbReference>